<dbReference type="EMBL" id="JAZGQO010000001">
    <property type="protein sequence ID" value="KAK6194929.1"/>
    <property type="molecule type" value="Genomic_DNA"/>
</dbReference>
<evidence type="ECO:0000313" key="3">
    <source>
        <dbReference type="Proteomes" id="UP001347796"/>
    </source>
</evidence>
<feature type="compositionally biased region" description="Basic and acidic residues" evidence="1">
    <location>
        <begin position="33"/>
        <end position="45"/>
    </location>
</feature>
<feature type="compositionally biased region" description="Low complexity" evidence="1">
    <location>
        <begin position="111"/>
        <end position="122"/>
    </location>
</feature>
<name>A0AAN8KC97_PATCE</name>
<organism evidence="2 3">
    <name type="scientific">Patella caerulea</name>
    <name type="common">Rayed Mediterranean limpet</name>
    <dbReference type="NCBI Taxonomy" id="87958"/>
    <lineage>
        <taxon>Eukaryota</taxon>
        <taxon>Metazoa</taxon>
        <taxon>Spiralia</taxon>
        <taxon>Lophotrochozoa</taxon>
        <taxon>Mollusca</taxon>
        <taxon>Gastropoda</taxon>
        <taxon>Patellogastropoda</taxon>
        <taxon>Patelloidea</taxon>
        <taxon>Patellidae</taxon>
        <taxon>Patella</taxon>
    </lineage>
</organism>
<protein>
    <submittedName>
        <fullName evidence="2">Uncharacterized protein</fullName>
    </submittedName>
</protein>
<comment type="caution">
    <text evidence="2">The sequence shown here is derived from an EMBL/GenBank/DDBJ whole genome shotgun (WGS) entry which is preliminary data.</text>
</comment>
<sequence length="682" mass="77288">MMSIEIHKKWNVIVPVGSGTCRACWDHHKTLMKPKSDAGETKEVARPNPNPDSDPLLEAGDHPILLPVHSTPPPAAPIESTLQEEFFPPSPVAGPSQTPQDSPQTYLHLAIPSSSDSDSSIPVTDKSWAPTPASKSELAVLNRFLEAGRYDPVKWTLTTPLESASESTVRYYKQKVSEAFSLSLHLLASSQEDKLMKLVIENELRKAPEPEKNIGDLLDTLIKCYNTAEQWFVKRQILSIFASKYTKTELMRMVPGLTVYRIDEARKHARMTGEALPVDIQPIHRCGLDDANVDHFLDFISRLEFVQDVAFGTKKIKLSHGEIFELPNVVRTVISSRIIDLYTQYCAETNFQPLKRTTLYNIISVCEASKKVSLAGLDNIAEEGANGFKILQNTTQLLVECGMPSPWQQDVTSALKQSQLYLKTDYKLHLAIESPCPDHCLKYALCDKPNCSTNHDVWCSNCDSFRKILDKIAAAFDDPRVKYMHPSRRDEIWYDFEQARKSVSNLRSHIVRKINQERGKEKILDDLRPGEGLLIMDWAMKFLPTRFRKSQQDGYGKKGISWHVSALVTRPKVEDDYEIHCFVHLIEKCTQNWYSVISIVEATLCELKTRLPIIRTLDVRSDNAGCYHSASTILAMSGLSERHNIKVARYDFSEAQAGKDICDRKIVSLKSHIQRYINEEIM</sequence>
<feature type="compositionally biased region" description="Polar residues" evidence="1">
    <location>
        <begin position="95"/>
        <end position="104"/>
    </location>
</feature>
<dbReference type="AlphaFoldDB" id="A0AAN8KC97"/>
<dbReference type="PANTHER" id="PTHR33845:SF1">
    <property type="entry name" value="C2H2-TYPE DOMAIN-CONTAINING PROTEIN"/>
    <property type="match status" value="1"/>
</dbReference>
<dbReference type="Proteomes" id="UP001347796">
    <property type="component" value="Unassembled WGS sequence"/>
</dbReference>
<feature type="region of interest" description="Disordered" evidence="1">
    <location>
        <begin position="110"/>
        <end position="132"/>
    </location>
</feature>
<evidence type="ECO:0000313" key="2">
    <source>
        <dbReference type="EMBL" id="KAK6194929.1"/>
    </source>
</evidence>
<keyword evidence="3" id="KW-1185">Reference proteome</keyword>
<accession>A0AAN8KC97</accession>
<evidence type="ECO:0000256" key="1">
    <source>
        <dbReference type="SAM" id="MobiDB-lite"/>
    </source>
</evidence>
<reference evidence="2 3" key="1">
    <citation type="submission" date="2024-01" db="EMBL/GenBank/DDBJ databases">
        <title>The genome of the rayed Mediterranean limpet Patella caerulea (Linnaeus, 1758).</title>
        <authorList>
            <person name="Anh-Thu Weber A."/>
            <person name="Halstead-Nussloch G."/>
        </authorList>
    </citation>
    <scope>NUCLEOTIDE SEQUENCE [LARGE SCALE GENOMIC DNA]</scope>
    <source>
        <strain evidence="2">AATW-2023a</strain>
        <tissue evidence="2">Whole specimen</tissue>
    </source>
</reference>
<feature type="region of interest" description="Disordered" evidence="1">
    <location>
        <begin position="33"/>
        <end position="78"/>
    </location>
</feature>
<feature type="region of interest" description="Disordered" evidence="1">
    <location>
        <begin position="85"/>
        <end position="104"/>
    </location>
</feature>
<dbReference type="PANTHER" id="PTHR33845">
    <property type="entry name" value="C2H2-TYPE DOMAIN-CONTAINING PROTEIN"/>
    <property type="match status" value="1"/>
</dbReference>
<gene>
    <name evidence="2" type="ORF">SNE40_000459</name>
</gene>
<proteinExistence type="predicted"/>